<dbReference type="GO" id="GO:0008380">
    <property type="term" value="P:RNA splicing"/>
    <property type="evidence" value="ECO:0007669"/>
    <property type="project" value="UniProtKB-KW"/>
</dbReference>
<evidence type="ECO:0000256" key="6">
    <source>
        <dbReference type="ARBA" id="ARBA00023187"/>
    </source>
</evidence>
<comment type="similarity">
    <text evidence="3">Belongs to the SMN family.</text>
</comment>
<dbReference type="GO" id="GO:0005681">
    <property type="term" value="C:spliceosomal complex"/>
    <property type="evidence" value="ECO:0007669"/>
    <property type="project" value="UniProtKB-KW"/>
</dbReference>
<evidence type="ECO:0000256" key="3">
    <source>
        <dbReference type="ARBA" id="ARBA00005371"/>
    </source>
</evidence>
<evidence type="ECO:0000256" key="1">
    <source>
        <dbReference type="ARBA" id="ARBA00004324"/>
    </source>
</evidence>
<dbReference type="SMART" id="SM00333">
    <property type="entry name" value="TUDOR"/>
    <property type="match status" value="1"/>
</dbReference>
<keyword evidence="7" id="KW-0539">Nucleus</keyword>
<evidence type="ECO:0000256" key="4">
    <source>
        <dbReference type="ARBA" id="ARBA00022664"/>
    </source>
</evidence>
<evidence type="ECO:0000256" key="2">
    <source>
        <dbReference type="ARBA" id="ARBA00004408"/>
    </source>
</evidence>
<comment type="caution">
    <text evidence="13">The sequence shown here is derived from an EMBL/GenBank/DDBJ whole genome shotgun (WGS) entry which is preliminary data.</text>
</comment>
<proteinExistence type="inferred from homology"/>
<dbReference type="InterPro" id="IPR002999">
    <property type="entry name" value="Tudor"/>
</dbReference>
<evidence type="ECO:0000256" key="11">
    <source>
        <dbReference type="SAM" id="MobiDB-lite"/>
    </source>
</evidence>
<feature type="compositionally biased region" description="Basic residues" evidence="11">
    <location>
        <begin position="172"/>
        <end position="183"/>
    </location>
</feature>
<dbReference type="PANTHER" id="PTHR13681:SF26">
    <property type="entry name" value="SURVIVAL OF MOTOR NEURON-RELATED-SPLICING FACTOR 30"/>
    <property type="match status" value="1"/>
</dbReference>
<dbReference type="GO" id="GO:0016607">
    <property type="term" value="C:nuclear speck"/>
    <property type="evidence" value="ECO:0007669"/>
    <property type="project" value="UniProtKB-SubCell"/>
</dbReference>
<dbReference type="Pfam" id="PF06003">
    <property type="entry name" value="SMN_Tudor"/>
    <property type="match status" value="1"/>
</dbReference>
<dbReference type="PANTHER" id="PTHR13681">
    <property type="entry name" value="SURVIVAL OF MOTOR NEURON-RELATED-SPLICING FACTOR 30-RELATED"/>
    <property type="match status" value="1"/>
</dbReference>
<evidence type="ECO:0000313" key="13">
    <source>
        <dbReference type="EMBL" id="KAL3888744.1"/>
    </source>
</evidence>
<dbReference type="SUPFAM" id="SSF63748">
    <property type="entry name" value="Tudor/PWWP/MBT"/>
    <property type="match status" value="1"/>
</dbReference>
<dbReference type="CDD" id="cd20399">
    <property type="entry name" value="Tudor_SPF30"/>
    <property type="match status" value="1"/>
</dbReference>
<keyword evidence="5" id="KW-0747">Spliceosome</keyword>
<dbReference type="Proteomes" id="UP001634394">
    <property type="component" value="Unassembled WGS sequence"/>
</dbReference>
<evidence type="ECO:0000256" key="7">
    <source>
        <dbReference type="ARBA" id="ARBA00023242"/>
    </source>
</evidence>
<feature type="compositionally biased region" description="Basic and acidic residues" evidence="11">
    <location>
        <begin position="185"/>
        <end position="194"/>
    </location>
</feature>
<evidence type="ECO:0000256" key="5">
    <source>
        <dbReference type="ARBA" id="ARBA00022728"/>
    </source>
</evidence>
<comment type="function">
    <text evidence="8">Involved in spliceosome assembly.</text>
</comment>
<dbReference type="GO" id="GO:0006397">
    <property type="term" value="P:mRNA processing"/>
    <property type="evidence" value="ECO:0007669"/>
    <property type="project" value="UniProtKB-KW"/>
</dbReference>
<reference evidence="13 14" key="1">
    <citation type="submission" date="2024-11" db="EMBL/GenBank/DDBJ databases">
        <title>Chromosome-level genome assembly of the freshwater bivalve Anodonta woodiana.</title>
        <authorList>
            <person name="Chen X."/>
        </authorList>
    </citation>
    <scope>NUCLEOTIDE SEQUENCE [LARGE SCALE GENOMIC DNA]</scope>
    <source>
        <strain evidence="13">MN2024</strain>
        <tissue evidence="13">Gills</tissue>
    </source>
</reference>
<evidence type="ECO:0000256" key="10">
    <source>
        <dbReference type="ARBA" id="ARBA00042567"/>
    </source>
</evidence>
<dbReference type="EMBL" id="JBJQND010000001">
    <property type="protein sequence ID" value="KAL3888744.1"/>
    <property type="molecule type" value="Genomic_DNA"/>
</dbReference>
<evidence type="ECO:0000256" key="9">
    <source>
        <dbReference type="ARBA" id="ARBA00041083"/>
    </source>
</evidence>
<feature type="compositionally biased region" description="Basic and acidic residues" evidence="11">
    <location>
        <begin position="139"/>
        <end position="165"/>
    </location>
</feature>
<keyword evidence="14" id="KW-1185">Reference proteome</keyword>
<keyword evidence="6" id="KW-0508">mRNA splicing</keyword>
<comment type="subcellular location">
    <subcellularLocation>
        <location evidence="1">Nucleus speckle</location>
    </subcellularLocation>
    <subcellularLocation>
        <location evidence="2">Nucleus</location>
        <location evidence="2">Cajal body</location>
    </subcellularLocation>
</comment>
<dbReference type="InterPro" id="IPR010304">
    <property type="entry name" value="SMN_Tudor"/>
</dbReference>
<evidence type="ECO:0000256" key="8">
    <source>
        <dbReference type="ARBA" id="ARBA00037618"/>
    </source>
</evidence>
<dbReference type="GO" id="GO:0015030">
    <property type="term" value="C:Cajal body"/>
    <property type="evidence" value="ECO:0007669"/>
    <property type="project" value="UniProtKB-SubCell"/>
</dbReference>
<dbReference type="AlphaFoldDB" id="A0ABD3XR77"/>
<evidence type="ECO:0000259" key="12">
    <source>
        <dbReference type="PROSITE" id="PS50304"/>
    </source>
</evidence>
<keyword evidence="4" id="KW-0507">mRNA processing</keyword>
<dbReference type="Gene3D" id="2.30.30.140">
    <property type="match status" value="1"/>
</dbReference>
<sequence length="252" mass="28194">MTIYSLCCADKWHSSLQQMRWEINAIVESSLAEDPENEDLLKLQKDLQEVIDLTLEMMGVKPGTAGSDEGTIEMSSEANDEAAIQIDWKPGDACMAIWSEDGQHYDATIEEILDDGTCTVTFSSYGNTDVTNVSLLKAVDPDHKRPGEDGDDGPDAKKQKSKRDLLAAQREYKKKKSQKKAQRFKQLEEERETEKNKWLDFNAKTFSKTNKGKVKKSIFATPDTIKGRVGVGTCGVGGKPMTNFPPHTKWQK</sequence>
<protein>
    <recommendedName>
        <fullName evidence="9">Survival of motor neuron-related-splicing factor 30</fullName>
    </recommendedName>
    <alternativeName>
        <fullName evidence="10">Survival motor neuron domain-containing protein 1</fullName>
    </alternativeName>
</protein>
<gene>
    <name evidence="13" type="ORF">ACJMK2_001104</name>
</gene>
<evidence type="ECO:0000313" key="14">
    <source>
        <dbReference type="Proteomes" id="UP001634394"/>
    </source>
</evidence>
<organism evidence="13 14">
    <name type="scientific">Sinanodonta woodiana</name>
    <name type="common">Chinese pond mussel</name>
    <name type="synonym">Anodonta woodiana</name>
    <dbReference type="NCBI Taxonomy" id="1069815"/>
    <lineage>
        <taxon>Eukaryota</taxon>
        <taxon>Metazoa</taxon>
        <taxon>Spiralia</taxon>
        <taxon>Lophotrochozoa</taxon>
        <taxon>Mollusca</taxon>
        <taxon>Bivalvia</taxon>
        <taxon>Autobranchia</taxon>
        <taxon>Heteroconchia</taxon>
        <taxon>Palaeoheterodonta</taxon>
        <taxon>Unionida</taxon>
        <taxon>Unionoidea</taxon>
        <taxon>Unionidae</taxon>
        <taxon>Unioninae</taxon>
        <taxon>Sinanodonta</taxon>
    </lineage>
</organism>
<feature type="region of interest" description="Disordered" evidence="11">
    <location>
        <begin position="138"/>
        <end position="194"/>
    </location>
</feature>
<accession>A0ABD3XR77</accession>
<feature type="domain" description="Tudor" evidence="12">
    <location>
        <begin position="87"/>
        <end position="146"/>
    </location>
</feature>
<name>A0ABD3XR77_SINWO</name>
<dbReference type="PROSITE" id="PS50304">
    <property type="entry name" value="TUDOR"/>
    <property type="match status" value="1"/>
</dbReference>